<name>A0ABX0X6H6_9BACT</name>
<gene>
    <name evidence="2" type="ORF">GGR27_000095</name>
</gene>
<proteinExistence type="inferred from homology"/>
<keyword evidence="2" id="KW-0378">Hydrolase</keyword>
<dbReference type="Gene3D" id="3.30.1330.40">
    <property type="entry name" value="RutC-like"/>
    <property type="match status" value="1"/>
</dbReference>
<dbReference type="InterPro" id="IPR019897">
    <property type="entry name" value="RidA_CS"/>
</dbReference>
<sequence>MARKVINTPNAPAPVGAYNQAIAHNGVLYVSGQIALDPNTGELLTDNLEVETRRVLDNLGAILTAAGSSFGQILKCSVFVSDIENFGKINSIYSEYFDEATAPARALVEVANLPKYVNVEISCIAAID</sequence>
<dbReference type="Pfam" id="PF01042">
    <property type="entry name" value="Ribonuc_L-PSP"/>
    <property type="match status" value="1"/>
</dbReference>
<dbReference type="EMBL" id="JAATJH010000001">
    <property type="protein sequence ID" value="NJC24614.1"/>
    <property type="molecule type" value="Genomic_DNA"/>
</dbReference>
<dbReference type="InterPro" id="IPR035959">
    <property type="entry name" value="RutC-like_sf"/>
</dbReference>
<evidence type="ECO:0000256" key="1">
    <source>
        <dbReference type="ARBA" id="ARBA00010552"/>
    </source>
</evidence>
<dbReference type="EC" id="3.5.99.10" evidence="2"/>
<comment type="caution">
    <text evidence="2">The sequence shown here is derived from an EMBL/GenBank/DDBJ whole genome shotgun (WGS) entry which is preliminary data.</text>
</comment>
<dbReference type="RefSeq" id="WP_168035435.1">
    <property type="nucleotide sequence ID" value="NZ_JAATJH010000001.1"/>
</dbReference>
<reference evidence="2 3" key="1">
    <citation type="submission" date="2020-03" db="EMBL/GenBank/DDBJ databases">
        <title>Genomic Encyclopedia of Type Strains, Phase IV (KMG-IV): sequencing the most valuable type-strain genomes for metagenomic binning, comparative biology and taxonomic classification.</title>
        <authorList>
            <person name="Goeker M."/>
        </authorList>
    </citation>
    <scope>NUCLEOTIDE SEQUENCE [LARGE SCALE GENOMIC DNA]</scope>
    <source>
        <strain evidence="2 3">DSM 105096</strain>
    </source>
</reference>
<dbReference type="CDD" id="cd00448">
    <property type="entry name" value="YjgF_YER057c_UK114_family"/>
    <property type="match status" value="1"/>
</dbReference>
<keyword evidence="3" id="KW-1185">Reference proteome</keyword>
<dbReference type="InterPro" id="IPR006175">
    <property type="entry name" value="YjgF/YER057c/UK114"/>
</dbReference>
<dbReference type="PANTHER" id="PTHR11803:SF58">
    <property type="entry name" value="PROTEIN HMF1-RELATED"/>
    <property type="match status" value="1"/>
</dbReference>
<dbReference type="NCBIfam" id="TIGR00004">
    <property type="entry name" value="Rid family detoxifying hydrolase"/>
    <property type="match status" value="1"/>
</dbReference>
<comment type="similarity">
    <text evidence="1">Belongs to the RutC family.</text>
</comment>
<dbReference type="Proteomes" id="UP000770785">
    <property type="component" value="Unassembled WGS sequence"/>
</dbReference>
<dbReference type="SUPFAM" id="SSF55298">
    <property type="entry name" value="YjgF-like"/>
    <property type="match status" value="1"/>
</dbReference>
<dbReference type="InterPro" id="IPR006056">
    <property type="entry name" value="RidA"/>
</dbReference>
<evidence type="ECO:0000313" key="3">
    <source>
        <dbReference type="Proteomes" id="UP000770785"/>
    </source>
</evidence>
<organism evidence="2 3">
    <name type="scientific">Neolewinella antarctica</name>
    <dbReference type="NCBI Taxonomy" id="442734"/>
    <lineage>
        <taxon>Bacteria</taxon>
        <taxon>Pseudomonadati</taxon>
        <taxon>Bacteroidota</taxon>
        <taxon>Saprospiria</taxon>
        <taxon>Saprospirales</taxon>
        <taxon>Lewinellaceae</taxon>
        <taxon>Neolewinella</taxon>
    </lineage>
</organism>
<dbReference type="PROSITE" id="PS01094">
    <property type="entry name" value="UPF0076"/>
    <property type="match status" value="1"/>
</dbReference>
<dbReference type="PANTHER" id="PTHR11803">
    <property type="entry name" value="2-IMINOBUTANOATE/2-IMINOPROPANOATE DEAMINASE RIDA"/>
    <property type="match status" value="1"/>
</dbReference>
<protein>
    <submittedName>
        <fullName evidence="2">2-iminobutanoate/2-iminopropanoate deaminase</fullName>
        <ecNumber evidence="2">3.5.99.10</ecNumber>
    </submittedName>
</protein>
<dbReference type="GO" id="GO:0120241">
    <property type="term" value="F:2-iminobutanoate/2-iminopropanoate deaminase"/>
    <property type="evidence" value="ECO:0007669"/>
    <property type="project" value="UniProtKB-EC"/>
</dbReference>
<evidence type="ECO:0000313" key="2">
    <source>
        <dbReference type="EMBL" id="NJC24614.1"/>
    </source>
</evidence>
<accession>A0ABX0X6H6</accession>